<name>A0A382HFD2_9ZZZZ</name>
<proteinExistence type="predicted"/>
<feature type="domain" description="Class II aldolase/adducin N-terminal" evidence="1">
    <location>
        <begin position="20"/>
        <end position="158"/>
    </location>
</feature>
<dbReference type="PANTHER" id="PTHR10672">
    <property type="entry name" value="ADDUCIN"/>
    <property type="match status" value="1"/>
</dbReference>
<dbReference type="PANTHER" id="PTHR10672:SF3">
    <property type="entry name" value="PROTEIN HU-LI TAI SHAO"/>
    <property type="match status" value="1"/>
</dbReference>
<dbReference type="SMART" id="SM01007">
    <property type="entry name" value="Aldolase_II"/>
    <property type="match status" value="1"/>
</dbReference>
<accession>A0A382HFD2</accession>
<gene>
    <name evidence="2" type="ORF">METZ01_LOCUS238872</name>
</gene>
<protein>
    <recommendedName>
        <fullName evidence="1">Class II aldolase/adducin N-terminal domain-containing protein</fullName>
    </recommendedName>
</protein>
<organism evidence="2">
    <name type="scientific">marine metagenome</name>
    <dbReference type="NCBI Taxonomy" id="408172"/>
    <lineage>
        <taxon>unclassified sequences</taxon>
        <taxon>metagenomes</taxon>
        <taxon>ecological metagenomes</taxon>
    </lineage>
</organism>
<dbReference type="GO" id="GO:0051015">
    <property type="term" value="F:actin filament binding"/>
    <property type="evidence" value="ECO:0007669"/>
    <property type="project" value="TreeGrafter"/>
</dbReference>
<dbReference type="InterPro" id="IPR036409">
    <property type="entry name" value="Aldolase_II/adducin_N_sf"/>
</dbReference>
<dbReference type="InterPro" id="IPR001303">
    <property type="entry name" value="Aldolase_II/adducin_N"/>
</dbReference>
<dbReference type="InterPro" id="IPR051017">
    <property type="entry name" value="Aldolase-II_Adducin_sf"/>
</dbReference>
<dbReference type="Pfam" id="PF00596">
    <property type="entry name" value="Aldolase_II"/>
    <property type="match status" value="1"/>
</dbReference>
<feature type="non-terminal residue" evidence="2">
    <location>
        <position position="158"/>
    </location>
</feature>
<reference evidence="2" key="1">
    <citation type="submission" date="2018-05" db="EMBL/GenBank/DDBJ databases">
        <authorList>
            <person name="Lanie J.A."/>
            <person name="Ng W.-L."/>
            <person name="Kazmierczak K.M."/>
            <person name="Andrzejewski T.M."/>
            <person name="Davidsen T.M."/>
            <person name="Wayne K.J."/>
            <person name="Tettelin H."/>
            <person name="Glass J.I."/>
            <person name="Rusch D."/>
            <person name="Podicherti R."/>
            <person name="Tsui H.-C.T."/>
            <person name="Winkler M.E."/>
        </authorList>
    </citation>
    <scope>NUCLEOTIDE SEQUENCE</scope>
</reference>
<dbReference type="SUPFAM" id="SSF53639">
    <property type="entry name" value="AraD/HMP-PK domain-like"/>
    <property type="match status" value="1"/>
</dbReference>
<evidence type="ECO:0000259" key="1">
    <source>
        <dbReference type="SMART" id="SM01007"/>
    </source>
</evidence>
<dbReference type="GO" id="GO:0005856">
    <property type="term" value="C:cytoskeleton"/>
    <property type="evidence" value="ECO:0007669"/>
    <property type="project" value="TreeGrafter"/>
</dbReference>
<dbReference type="Gene3D" id="3.40.225.10">
    <property type="entry name" value="Class II aldolase/adducin N-terminal domain"/>
    <property type="match status" value="1"/>
</dbReference>
<evidence type="ECO:0000313" key="2">
    <source>
        <dbReference type="EMBL" id="SVB86018.1"/>
    </source>
</evidence>
<dbReference type="AlphaFoldDB" id="A0A382HFD2"/>
<sequence length="158" mass="17408">MALTATILESTPDSMHQARVDLAAAHRLAHRFGFDDGIHNHFTLMVPGATDRFLVKAHGLLMSEITANNLIVVDTQGDVVEGSGTIERSAFCIHAAIHVRHPSAICVLHAHPPYSTWLADVEDGRLHMTNQDIIRFHDRIAYDDGYEGADNEVGEQFA</sequence>
<dbReference type="EMBL" id="UINC01060956">
    <property type="protein sequence ID" value="SVB86018.1"/>
    <property type="molecule type" value="Genomic_DNA"/>
</dbReference>